<evidence type="ECO:0000256" key="2">
    <source>
        <dbReference type="ARBA" id="ARBA00001936"/>
    </source>
</evidence>
<evidence type="ECO:0000256" key="12">
    <source>
        <dbReference type="ARBA" id="ARBA00022801"/>
    </source>
</evidence>
<evidence type="ECO:0000256" key="5">
    <source>
        <dbReference type="ARBA" id="ARBA00007383"/>
    </source>
</evidence>
<comment type="catalytic activity">
    <reaction evidence="1">
        <text>Endonucleolytic cleavage to 5'-phosphomonoester.</text>
        <dbReference type="EC" id="3.1.26.4"/>
    </reaction>
</comment>
<dbReference type="PROSITE" id="PS51975">
    <property type="entry name" value="RNASE_H_2"/>
    <property type="match status" value="1"/>
</dbReference>
<keyword evidence="11" id="KW-0255">Endonuclease</keyword>
<dbReference type="InterPro" id="IPR001352">
    <property type="entry name" value="RNase_HII/HIII"/>
</dbReference>
<dbReference type="GO" id="GO:0005737">
    <property type="term" value="C:cytoplasm"/>
    <property type="evidence" value="ECO:0007669"/>
    <property type="project" value="UniProtKB-SubCell"/>
</dbReference>
<dbReference type="EMBL" id="UINC01089020">
    <property type="protein sequence ID" value="SVC39754.1"/>
    <property type="molecule type" value="Genomic_DNA"/>
</dbReference>
<feature type="non-terminal residue" evidence="15">
    <location>
        <position position="1"/>
    </location>
</feature>
<keyword evidence="10" id="KW-0479">Metal-binding</keyword>
<dbReference type="InterPro" id="IPR036397">
    <property type="entry name" value="RNaseH_sf"/>
</dbReference>
<evidence type="ECO:0000256" key="1">
    <source>
        <dbReference type="ARBA" id="ARBA00000077"/>
    </source>
</evidence>
<evidence type="ECO:0000256" key="8">
    <source>
        <dbReference type="ARBA" id="ARBA00022490"/>
    </source>
</evidence>
<dbReference type="SUPFAM" id="SSF53098">
    <property type="entry name" value="Ribonuclease H-like"/>
    <property type="match status" value="1"/>
</dbReference>
<evidence type="ECO:0000256" key="11">
    <source>
        <dbReference type="ARBA" id="ARBA00022759"/>
    </source>
</evidence>
<comment type="similarity">
    <text evidence="5">Belongs to the RNase HII family.</text>
</comment>
<dbReference type="PANTHER" id="PTHR10954">
    <property type="entry name" value="RIBONUCLEASE H2 SUBUNIT A"/>
    <property type="match status" value="1"/>
</dbReference>
<evidence type="ECO:0000313" key="15">
    <source>
        <dbReference type="EMBL" id="SVC39754.1"/>
    </source>
</evidence>
<proteinExistence type="inferred from homology"/>
<evidence type="ECO:0000256" key="7">
    <source>
        <dbReference type="ARBA" id="ARBA00019179"/>
    </source>
</evidence>
<dbReference type="GO" id="GO:0032299">
    <property type="term" value="C:ribonuclease H2 complex"/>
    <property type="evidence" value="ECO:0007669"/>
    <property type="project" value="TreeGrafter"/>
</dbReference>
<dbReference type="Gene3D" id="3.30.420.10">
    <property type="entry name" value="Ribonuclease H-like superfamily/Ribonuclease H"/>
    <property type="match status" value="1"/>
</dbReference>
<keyword evidence="9" id="KW-0540">Nuclease</keyword>
<comment type="cofactor">
    <cofactor evidence="3">
        <name>Mg(2+)</name>
        <dbReference type="ChEBI" id="CHEBI:18420"/>
    </cofactor>
</comment>
<evidence type="ECO:0000259" key="14">
    <source>
        <dbReference type="PROSITE" id="PS51975"/>
    </source>
</evidence>
<comment type="subcellular location">
    <subcellularLocation>
        <location evidence="4">Cytoplasm</location>
    </subcellularLocation>
</comment>
<evidence type="ECO:0000256" key="4">
    <source>
        <dbReference type="ARBA" id="ARBA00004496"/>
    </source>
</evidence>
<reference evidence="15" key="1">
    <citation type="submission" date="2018-05" db="EMBL/GenBank/DDBJ databases">
        <authorList>
            <person name="Lanie J.A."/>
            <person name="Ng W.-L."/>
            <person name="Kazmierczak K.M."/>
            <person name="Andrzejewski T.M."/>
            <person name="Davidsen T.M."/>
            <person name="Wayne K.J."/>
            <person name="Tettelin H."/>
            <person name="Glass J.I."/>
            <person name="Rusch D."/>
            <person name="Podicherti R."/>
            <person name="Tsui H.-C.T."/>
            <person name="Winkler M.E."/>
        </authorList>
    </citation>
    <scope>NUCLEOTIDE SEQUENCE</scope>
</reference>
<dbReference type="GO" id="GO:0006298">
    <property type="term" value="P:mismatch repair"/>
    <property type="evidence" value="ECO:0007669"/>
    <property type="project" value="TreeGrafter"/>
</dbReference>
<dbReference type="AlphaFoldDB" id="A0A382LSM5"/>
<dbReference type="InterPro" id="IPR022898">
    <property type="entry name" value="RNase_HII"/>
</dbReference>
<dbReference type="GO" id="GO:0004523">
    <property type="term" value="F:RNA-DNA hybrid ribonuclease activity"/>
    <property type="evidence" value="ECO:0007669"/>
    <property type="project" value="UniProtKB-EC"/>
</dbReference>
<keyword evidence="8" id="KW-0963">Cytoplasm</keyword>
<keyword evidence="12" id="KW-0378">Hydrolase</keyword>
<dbReference type="InterPro" id="IPR024567">
    <property type="entry name" value="RNase_HII/HIII_dom"/>
</dbReference>
<accession>A0A382LSM5</accession>
<dbReference type="Pfam" id="PF01351">
    <property type="entry name" value="RNase_HII"/>
    <property type="match status" value="1"/>
</dbReference>
<dbReference type="GO" id="GO:0043137">
    <property type="term" value="P:DNA replication, removal of RNA primer"/>
    <property type="evidence" value="ECO:0007669"/>
    <property type="project" value="TreeGrafter"/>
</dbReference>
<organism evidence="15">
    <name type="scientific">marine metagenome</name>
    <dbReference type="NCBI Taxonomy" id="408172"/>
    <lineage>
        <taxon>unclassified sequences</taxon>
        <taxon>metagenomes</taxon>
        <taxon>ecological metagenomes</taxon>
    </lineage>
</organism>
<dbReference type="InterPro" id="IPR012337">
    <property type="entry name" value="RNaseH-like_sf"/>
</dbReference>
<evidence type="ECO:0000256" key="10">
    <source>
        <dbReference type="ARBA" id="ARBA00022723"/>
    </source>
</evidence>
<name>A0A382LSM5_9ZZZZ</name>
<evidence type="ECO:0000256" key="6">
    <source>
        <dbReference type="ARBA" id="ARBA00012180"/>
    </source>
</evidence>
<protein>
    <recommendedName>
        <fullName evidence="7">Ribonuclease HII</fullName>
        <ecNumber evidence="6">3.1.26.4</ecNumber>
    </recommendedName>
</protein>
<dbReference type="GO" id="GO:0003723">
    <property type="term" value="F:RNA binding"/>
    <property type="evidence" value="ECO:0007669"/>
    <property type="project" value="InterPro"/>
</dbReference>
<evidence type="ECO:0000256" key="9">
    <source>
        <dbReference type="ARBA" id="ARBA00022722"/>
    </source>
</evidence>
<dbReference type="EC" id="3.1.26.4" evidence="6"/>
<sequence>ILNASLLAMKRAVKKLKKKPTLVLIDGNKIPEMKDYKLKSIIKGDQKISEISAASIIAKVSRDRLVTNLSKNFKKYNWAKNSGYGTKDHLVAIKKYGITKFHRKTFKPIHNILSLNKSG</sequence>
<dbReference type="PANTHER" id="PTHR10954:SF18">
    <property type="entry name" value="RIBONUCLEASE HII"/>
    <property type="match status" value="1"/>
</dbReference>
<dbReference type="CDD" id="cd07182">
    <property type="entry name" value="RNase_HII_bacteria_HII_like"/>
    <property type="match status" value="1"/>
</dbReference>
<feature type="domain" description="RNase H type-2" evidence="14">
    <location>
        <begin position="1"/>
        <end position="118"/>
    </location>
</feature>
<evidence type="ECO:0000256" key="3">
    <source>
        <dbReference type="ARBA" id="ARBA00001946"/>
    </source>
</evidence>
<comment type="cofactor">
    <cofactor evidence="2">
        <name>Mn(2+)</name>
        <dbReference type="ChEBI" id="CHEBI:29035"/>
    </cofactor>
</comment>
<keyword evidence="13" id="KW-0464">Manganese</keyword>
<evidence type="ECO:0000256" key="13">
    <source>
        <dbReference type="ARBA" id="ARBA00023211"/>
    </source>
</evidence>
<gene>
    <name evidence="15" type="ORF">METZ01_LOCUS292608</name>
</gene>
<dbReference type="GO" id="GO:0046872">
    <property type="term" value="F:metal ion binding"/>
    <property type="evidence" value="ECO:0007669"/>
    <property type="project" value="UniProtKB-KW"/>
</dbReference>